<feature type="compositionally biased region" description="Basic residues" evidence="2">
    <location>
        <begin position="207"/>
        <end position="216"/>
    </location>
</feature>
<dbReference type="InterPro" id="IPR052650">
    <property type="entry name" value="Zinc_finger_CCCH"/>
</dbReference>
<feature type="domain" description="C3H1-type" evidence="3">
    <location>
        <begin position="160"/>
        <end position="186"/>
    </location>
</feature>
<reference evidence="4 5" key="1">
    <citation type="journal article" date="2017" name="Nat. Commun.">
        <title>Genome assembly with in vitro proximity ligation data and whole-genome triplication in lettuce.</title>
        <authorList>
            <person name="Reyes-Chin-Wo S."/>
            <person name="Wang Z."/>
            <person name="Yang X."/>
            <person name="Kozik A."/>
            <person name="Arikit S."/>
            <person name="Song C."/>
            <person name="Xia L."/>
            <person name="Froenicke L."/>
            <person name="Lavelle D.O."/>
            <person name="Truco M.J."/>
            <person name="Xia R."/>
            <person name="Zhu S."/>
            <person name="Xu C."/>
            <person name="Xu H."/>
            <person name="Xu X."/>
            <person name="Cox K."/>
            <person name="Korf I."/>
            <person name="Meyers B.C."/>
            <person name="Michelmore R.W."/>
        </authorList>
    </citation>
    <scope>NUCLEOTIDE SEQUENCE [LARGE SCALE GENOMIC DNA]</scope>
    <source>
        <strain evidence="5">cv. Salinas</strain>
        <tissue evidence="4">Seedlings</tissue>
    </source>
</reference>
<dbReference type="AlphaFoldDB" id="A0A9R1WPQ2"/>
<dbReference type="EMBL" id="NBSK02000009">
    <property type="protein sequence ID" value="KAJ0185014.1"/>
    <property type="molecule type" value="Genomic_DNA"/>
</dbReference>
<feature type="compositionally biased region" description="Basic and acidic residues" evidence="2">
    <location>
        <begin position="248"/>
        <end position="266"/>
    </location>
</feature>
<evidence type="ECO:0000313" key="5">
    <source>
        <dbReference type="Proteomes" id="UP000235145"/>
    </source>
</evidence>
<feature type="compositionally biased region" description="Basic and acidic residues" evidence="2">
    <location>
        <begin position="137"/>
        <end position="148"/>
    </location>
</feature>
<keyword evidence="1" id="KW-0863">Zinc-finger</keyword>
<gene>
    <name evidence="4" type="ORF">LSAT_V11C900487450</name>
</gene>
<feature type="region of interest" description="Disordered" evidence="2">
    <location>
        <begin position="496"/>
        <end position="679"/>
    </location>
</feature>
<feature type="region of interest" description="Disordered" evidence="2">
    <location>
        <begin position="207"/>
        <end position="350"/>
    </location>
</feature>
<feature type="zinc finger region" description="C3H1-type" evidence="1">
    <location>
        <begin position="160"/>
        <end position="186"/>
    </location>
</feature>
<feature type="compositionally biased region" description="Basic and acidic residues" evidence="2">
    <location>
        <begin position="559"/>
        <end position="571"/>
    </location>
</feature>
<keyword evidence="5" id="KW-1185">Reference proteome</keyword>
<evidence type="ECO:0000259" key="3">
    <source>
        <dbReference type="PROSITE" id="PS50103"/>
    </source>
</evidence>
<dbReference type="PROSITE" id="PS50103">
    <property type="entry name" value="ZF_C3H1"/>
    <property type="match status" value="2"/>
</dbReference>
<dbReference type="OrthoDB" id="411372at2759"/>
<dbReference type="PANTHER" id="PTHR36886">
    <property type="entry name" value="PROTEIN FRIGIDA-ESSENTIAL 1"/>
    <property type="match status" value="1"/>
</dbReference>
<feature type="compositionally biased region" description="Polar residues" evidence="2">
    <location>
        <begin position="331"/>
        <end position="343"/>
    </location>
</feature>
<accession>A0A9R1WPQ2</accession>
<keyword evidence="1" id="KW-0862">Zinc</keyword>
<dbReference type="PANTHER" id="PTHR36886:SF8">
    <property type="entry name" value="ZINC FINGER CCCH DOMAIN-CONTAINING PROTEIN 38"/>
    <property type="match status" value="1"/>
</dbReference>
<dbReference type="GO" id="GO:0008270">
    <property type="term" value="F:zinc ion binding"/>
    <property type="evidence" value="ECO:0007669"/>
    <property type="project" value="UniProtKB-KW"/>
</dbReference>
<feature type="domain" description="C3H1-type" evidence="3">
    <location>
        <begin position="471"/>
        <end position="497"/>
    </location>
</feature>
<evidence type="ECO:0000256" key="1">
    <source>
        <dbReference type="PROSITE-ProRule" id="PRU00723"/>
    </source>
</evidence>
<feature type="compositionally biased region" description="Basic and acidic residues" evidence="2">
    <location>
        <begin position="648"/>
        <end position="660"/>
    </location>
</feature>
<sequence>MSGKRRRYESSWDMKQDKIPPPESNDSRRPSWEGNRKVPRYDDISRDNKHRTFDGEWGKQHTTYRDRSRSPIQSRSRSRGREWESRRSPFYDDRHKSNDYGDDVRYNSRGDNMKESWRHRSDHLSGGGSRYSRFPHHKDDRNHHHHDDDDGDDDRCRSNRVTKIQCKFFAVGKCYRDNCKFSHDASALDSQDYDRRSHDNIRAHKNSTWHHHHHHHDHDQQPHASDLSEKKKSWGGPTWDDVESGGFDENKKTTWEWDSHDKKKSWDDDDDDDASNPNFDNKNRSWNGPSWDDDDHEKTKSKSWNGPSWDDLGLNKKGCEKNDYFLPKQHNVANDSHINNENIVSEEEPNKQILTSVEEQVEELVGNLAEQEQEHINTEKVEKGSIGNDEKSTQQCREIDTNRSRSRDDDGEKSSGYGNDVRSNSGGDNLKKESWSHRQDYSRSSSHNRNSRNHYDDGDDVKDDRCHQSNRVTKIQCKFFASGNCKRDDCKFSHDVSDARNYDRGSHDNPRAHKKMTWHDDDLKASDLSEKNKSSWNGPTWDDVESGSFKKTTWESQNCDDKKKSTTRDDMSNPNLDNKNRSWDDVESGGFNETKKTTWESQNCDDKRKSTTRDDMSNVNLDNKNKNKNGSWNEVDASKSNAKSGNNIDEKSKSWVKKDNNSNNNKMRNEKNDHFLPQQHNVVVDDSDLKNDNIVSEEPNQQILTTEQNLTNAIDYLKSLPNSTTHNQEGNIGNKIENGKTPKKKQEEPVGKRNAKQEEEHEKGKEGNNGNDEKCMRQFRAALVEFVKEILKPKWKEGRMTREVYKSVVKKVIDKITTTIQQVQIPKTQPKIELYLSHSKPKITKLVEAYVEKLVKA</sequence>
<name>A0A9R1WPQ2_LACSA</name>
<feature type="compositionally biased region" description="Polar residues" evidence="2">
    <location>
        <begin position="720"/>
        <end position="731"/>
    </location>
</feature>
<organism evidence="4 5">
    <name type="scientific">Lactuca sativa</name>
    <name type="common">Garden lettuce</name>
    <dbReference type="NCBI Taxonomy" id="4236"/>
    <lineage>
        <taxon>Eukaryota</taxon>
        <taxon>Viridiplantae</taxon>
        <taxon>Streptophyta</taxon>
        <taxon>Embryophyta</taxon>
        <taxon>Tracheophyta</taxon>
        <taxon>Spermatophyta</taxon>
        <taxon>Magnoliopsida</taxon>
        <taxon>eudicotyledons</taxon>
        <taxon>Gunneridae</taxon>
        <taxon>Pentapetalae</taxon>
        <taxon>asterids</taxon>
        <taxon>campanulids</taxon>
        <taxon>Asterales</taxon>
        <taxon>Asteraceae</taxon>
        <taxon>Cichorioideae</taxon>
        <taxon>Cichorieae</taxon>
        <taxon>Lactucinae</taxon>
        <taxon>Lactuca</taxon>
    </lineage>
</organism>
<feature type="zinc finger region" description="C3H1-type" evidence="1">
    <location>
        <begin position="471"/>
        <end position="497"/>
    </location>
</feature>
<feature type="compositionally biased region" description="Basic and acidic residues" evidence="2">
    <location>
        <begin position="79"/>
        <end position="123"/>
    </location>
</feature>
<evidence type="ECO:0000256" key="2">
    <source>
        <dbReference type="SAM" id="MobiDB-lite"/>
    </source>
</evidence>
<feature type="compositionally biased region" description="Polar residues" evidence="2">
    <location>
        <begin position="275"/>
        <end position="288"/>
    </location>
</feature>
<protein>
    <recommendedName>
        <fullName evidence="3">C3H1-type domain-containing protein</fullName>
    </recommendedName>
</protein>
<feature type="region of interest" description="Disordered" evidence="2">
    <location>
        <begin position="720"/>
        <end position="774"/>
    </location>
</feature>
<feature type="region of interest" description="Disordered" evidence="2">
    <location>
        <begin position="1"/>
        <end position="155"/>
    </location>
</feature>
<dbReference type="Proteomes" id="UP000235145">
    <property type="component" value="Unassembled WGS sequence"/>
</dbReference>
<keyword evidence="1" id="KW-0479">Metal-binding</keyword>
<dbReference type="InterPro" id="IPR000571">
    <property type="entry name" value="Znf_CCCH"/>
</dbReference>
<dbReference type="Pfam" id="PF14608">
    <property type="entry name" value="zf-CCCH_2"/>
    <property type="match status" value="2"/>
</dbReference>
<feature type="compositionally biased region" description="Basic and acidic residues" evidence="2">
    <location>
        <begin position="372"/>
        <end position="413"/>
    </location>
</feature>
<feature type="compositionally biased region" description="Basic and acidic residues" evidence="2">
    <location>
        <begin position="496"/>
        <end position="533"/>
    </location>
</feature>
<feature type="compositionally biased region" description="Basic and acidic residues" evidence="2">
    <location>
        <begin position="313"/>
        <end position="323"/>
    </location>
</feature>
<dbReference type="SMART" id="SM00356">
    <property type="entry name" value="ZnF_C3H1"/>
    <property type="match status" value="2"/>
</dbReference>
<feature type="compositionally biased region" description="Basic and acidic residues" evidence="2">
    <location>
        <begin position="737"/>
        <end position="774"/>
    </location>
</feature>
<comment type="caution">
    <text evidence="4">The sequence shown here is derived from an EMBL/GenBank/DDBJ whole genome shotgun (WGS) entry which is preliminary data.</text>
</comment>
<feature type="compositionally biased region" description="Basic and acidic residues" evidence="2">
    <location>
        <begin position="593"/>
        <end position="616"/>
    </location>
</feature>
<feature type="compositionally biased region" description="Polar residues" evidence="2">
    <location>
        <begin position="638"/>
        <end position="647"/>
    </location>
</feature>
<feature type="region of interest" description="Disordered" evidence="2">
    <location>
        <begin position="372"/>
        <end position="465"/>
    </location>
</feature>
<feature type="compositionally biased region" description="Basic and acidic residues" evidence="2">
    <location>
        <begin position="429"/>
        <end position="441"/>
    </location>
</feature>
<feature type="compositionally biased region" description="Basic and acidic residues" evidence="2">
    <location>
        <begin position="8"/>
        <end position="69"/>
    </location>
</feature>
<proteinExistence type="predicted"/>
<evidence type="ECO:0000313" key="4">
    <source>
        <dbReference type="EMBL" id="KAJ0185014.1"/>
    </source>
</evidence>
<feature type="compositionally biased region" description="Basic and acidic residues" evidence="2">
    <location>
        <begin position="217"/>
        <end position="232"/>
    </location>
</feature>